<dbReference type="PANTHER" id="PTHR24056">
    <property type="entry name" value="CELL DIVISION PROTEIN KINASE"/>
    <property type="match status" value="1"/>
</dbReference>
<dbReference type="GO" id="GO:0008353">
    <property type="term" value="F:RNA polymerase II CTD heptapeptide repeat kinase activity"/>
    <property type="evidence" value="ECO:0007669"/>
    <property type="project" value="TreeGrafter"/>
</dbReference>
<evidence type="ECO:0000256" key="7">
    <source>
        <dbReference type="ARBA" id="ARBA00022840"/>
    </source>
</evidence>
<dbReference type="PANTHER" id="PTHR24056:SF546">
    <property type="entry name" value="CYCLIN-DEPENDENT KINASE 12"/>
    <property type="match status" value="1"/>
</dbReference>
<evidence type="ECO:0000256" key="2">
    <source>
        <dbReference type="ARBA" id="ARBA00012425"/>
    </source>
</evidence>
<accession>A8Q814</accession>
<dbReference type="GO" id="GO:0030332">
    <property type="term" value="F:cyclin binding"/>
    <property type="evidence" value="ECO:0007669"/>
    <property type="project" value="TreeGrafter"/>
</dbReference>
<dbReference type="AlphaFoldDB" id="A8Q814"/>
<evidence type="ECO:0000256" key="11">
    <source>
        <dbReference type="RuleBase" id="RU000304"/>
    </source>
</evidence>
<protein>
    <recommendedName>
        <fullName evidence="2">cyclin-dependent kinase</fullName>
        <ecNumber evidence="2">2.7.11.22</ecNumber>
    </recommendedName>
</protein>
<comment type="similarity">
    <text evidence="1">Belongs to the protein kinase superfamily. CMGC Ser/Thr protein kinase family. CDC2/CDKX subfamily.</text>
</comment>
<evidence type="ECO:0000256" key="10">
    <source>
        <dbReference type="PROSITE-ProRule" id="PRU10141"/>
    </source>
</evidence>
<dbReference type="STRING" id="425265.A8Q814"/>
<evidence type="ECO:0000256" key="4">
    <source>
        <dbReference type="ARBA" id="ARBA00022679"/>
    </source>
</evidence>
<dbReference type="OrthoDB" id="204883at2759"/>
<reference evidence="13 14" key="1">
    <citation type="journal article" date="2007" name="Proc. Natl. Acad. Sci. U.S.A.">
        <title>Dandruff-associated Malassezia genomes reveal convergent and divergent virulence traits shared with plant and human fungal pathogens.</title>
        <authorList>
            <person name="Xu J."/>
            <person name="Saunders C.W."/>
            <person name="Hu P."/>
            <person name="Grant R.A."/>
            <person name="Boekhout T."/>
            <person name="Kuramae E.E."/>
            <person name="Kronstad J.W."/>
            <person name="Deangelis Y.M."/>
            <person name="Reeder N.L."/>
            <person name="Johnstone K.R."/>
            <person name="Leland M."/>
            <person name="Fieno A.M."/>
            <person name="Begley W.M."/>
            <person name="Sun Y."/>
            <person name="Lacey M.P."/>
            <person name="Chaudhary T."/>
            <person name="Keough T."/>
            <person name="Chu L."/>
            <person name="Sears R."/>
            <person name="Yuan B."/>
            <person name="Dawson T.L.Jr."/>
        </authorList>
    </citation>
    <scope>NUCLEOTIDE SEQUENCE [LARGE SCALE GENOMIC DNA]</scope>
    <source>
        <strain evidence="14">ATCC MYA-4612 / CBS 7966</strain>
    </source>
</reference>
<evidence type="ECO:0000256" key="5">
    <source>
        <dbReference type="ARBA" id="ARBA00022741"/>
    </source>
</evidence>
<dbReference type="Pfam" id="PF00069">
    <property type="entry name" value="Pkinase"/>
    <property type="match status" value="1"/>
</dbReference>
<keyword evidence="6" id="KW-0418">Kinase</keyword>
<dbReference type="InterPro" id="IPR017441">
    <property type="entry name" value="Protein_kinase_ATP_BS"/>
</dbReference>
<dbReference type="FunFam" id="1.10.510.10:FF:000624">
    <property type="entry name" value="Mitogen-activated protein kinase"/>
    <property type="match status" value="1"/>
</dbReference>
<dbReference type="RefSeq" id="XP_001729636.1">
    <property type="nucleotide sequence ID" value="XM_001729584.1"/>
</dbReference>
<comment type="catalytic activity">
    <reaction evidence="9">
        <text>L-seryl-[protein] + ATP = O-phospho-L-seryl-[protein] + ADP + H(+)</text>
        <dbReference type="Rhea" id="RHEA:17989"/>
        <dbReference type="Rhea" id="RHEA-COMP:9863"/>
        <dbReference type="Rhea" id="RHEA-COMP:11604"/>
        <dbReference type="ChEBI" id="CHEBI:15378"/>
        <dbReference type="ChEBI" id="CHEBI:29999"/>
        <dbReference type="ChEBI" id="CHEBI:30616"/>
        <dbReference type="ChEBI" id="CHEBI:83421"/>
        <dbReference type="ChEBI" id="CHEBI:456216"/>
        <dbReference type="EC" id="2.7.11.22"/>
    </reaction>
</comment>
<proteinExistence type="inferred from homology"/>
<dbReference type="PROSITE" id="PS00108">
    <property type="entry name" value="PROTEIN_KINASE_ST"/>
    <property type="match status" value="1"/>
</dbReference>
<dbReference type="GeneID" id="5853942"/>
<keyword evidence="5 10" id="KW-0547">Nucleotide-binding</keyword>
<dbReference type="Gene3D" id="3.30.200.20">
    <property type="entry name" value="Phosphorylase Kinase, domain 1"/>
    <property type="match status" value="1"/>
</dbReference>
<dbReference type="InterPro" id="IPR050108">
    <property type="entry name" value="CDK"/>
</dbReference>
<evidence type="ECO:0000256" key="9">
    <source>
        <dbReference type="ARBA" id="ARBA00048367"/>
    </source>
</evidence>
<evidence type="ECO:0000313" key="14">
    <source>
        <dbReference type="Proteomes" id="UP000008837"/>
    </source>
</evidence>
<gene>
    <name evidence="13" type="ORF">MGL_3180</name>
</gene>
<dbReference type="GO" id="GO:0004693">
    <property type="term" value="F:cyclin-dependent protein serine/threonine kinase activity"/>
    <property type="evidence" value="ECO:0007669"/>
    <property type="project" value="UniProtKB-EC"/>
</dbReference>
<sequence length="410" mass="45615">MPSSSTVLDEPYEIVAQVGEGTYGQVYKASAGRHGRLVALKKIRMENAREGFPVTSMREMKLLQALRHENVIRLHETMTSRTGSVYMVFEYMEHDLNGILVHPDVDFSASHVKSLASQLLHGLAYLHGRAVLHRDLKGSNLLLNSQGTLKIADFGLARTYSKRKPGDYTNRVVTLWYRPPELLLGATRYGAEVDAWGAGCLFLELFRRQAVFQGRDEIHQLHVITQTLGPLTASAWPSLQHLPWYELMRLEDSNHADTTSAPVATALTNTNDTPTDHDRDVFVQQFGSVLSHGAMELARGLLTYDPDQRWSANDALGCAYFTTEAPVPEKPAQYVSMKCDVDRCINQHSQAFSHTRWRMARNAVETCLATCPSSNAHTCAQRVSTTFHVTRSTPHAAGARVDIGGVWPSA</sequence>
<dbReference type="InParanoid" id="A8Q814"/>
<organism evidence="13 14">
    <name type="scientific">Malassezia globosa (strain ATCC MYA-4612 / CBS 7966)</name>
    <name type="common">Dandruff-associated fungus</name>
    <dbReference type="NCBI Taxonomy" id="425265"/>
    <lineage>
        <taxon>Eukaryota</taxon>
        <taxon>Fungi</taxon>
        <taxon>Dikarya</taxon>
        <taxon>Basidiomycota</taxon>
        <taxon>Ustilaginomycotina</taxon>
        <taxon>Malasseziomycetes</taxon>
        <taxon>Malasseziales</taxon>
        <taxon>Malasseziaceae</taxon>
        <taxon>Malassezia</taxon>
    </lineage>
</organism>
<keyword evidence="14" id="KW-1185">Reference proteome</keyword>
<keyword evidence="4" id="KW-0808">Transferase</keyword>
<evidence type="ECO:0000256" key="1">
    <source>
        <dbReference type="ARBA" id="ARBA00006485"/>
    </source>
</evidence>
<evidence type="ECO:0000256" key="3">
    <source>
        <dbReference type="ARBA" id="ARBA00022527"/>
    </source>
</evidence>
<name>A8Q814_MALGO</name>
<dbReference type="KEGG" id="mgl:MGL_3180"/>
<dbReference type="VEuPathDB" id="FungiDB:MGL_3180"/>
<dbReference type="Gene3D" id="1.10.510.10">
    <property type="entry name" value="Transferase(Phosphotransferase) domain 1"/>
    <property type="match status" value="1"/>
</dbReference>
<evidence type="ECO:0000313" key="13">
    <source>
        <dbReference type="EMBL" id="EDP42422.1"/>
    </source>
</evidence>
<feature type="domain" description="Protein kinase" evidence="12">
    <location>
        <begin position="12"/>
        <end position="321"/>
    </location>
</feature>
<dbReference type="InterPro" id="IPR011009">
    <property type="entry name" value="Kinase-like_dom_sf"/>
</dbReference>
<dbReference type="GO" id="GO:0005524">
    <property type="term" value="F:ATP binding"/>
    <property type="evidence" value="ECO:0007669"/>
    <property type="project" value="UniProtKB-UniRule"/>
</dbReference>
<dbReference type="InterPro" id="IPR008271">
    <property type="entry name" value="Ser/Thr_kinase_AS"/>
</dbReference>
<keyword evidence="7 10" id="KW-0067">ATP-binding</keyword>
<evidence type="ECO:0000256" key="8">
    <source>
        <dbReference type="ARBA" id="ARBA00047811"/>
    </source>
</evidence>
<dbReference type="SUPFAM" id="SSF56112">
    <property type="entry name" value="Protein kinase-like (PK-like)"/>
    <property type="match status" value="1"/>
</dbReference>
<comment type="caution">
    <text evidence="13">The sequence shown here is derived from an EMBL/GenBank/DDBJ whole genome shotgun (WGS) entry which is preliminary data.</text>
</comment>
<dbReference type="GO" id="GO:0008024">
    <property type="term" value="C:cyclin/CDK positive transcription elongation factor complex"/>
    <property type="evidence" value="ECO:0007669"/>
    <property type="project" value="TreeGrafter"/>
</dbReference>
<comment type="catalytic activity">
    <reaction evidence="8">
        <text>L-threonyl-[protein] + ATP = O-phospho-L-threonyl-[protein] + ADP + H(+)</text>
        <dbReference type="Rhea" id="RHEA:46608"/>
        <dbReference type="Rhea" id="RHEA-COMP:11060"/>
        <dbReference type="Rhea" id="RHEA-COMP:11605"/>
        <dbReference type="ChEBI" id="CHEBI:15378"/>
        <dbReference type="ChEBI" id="CHEBI:30013"/>
        <dbReference type="ChEBI" id="CHEBI:30616"/>
        <dbReference type="ChEBI" id="CHEBI:61977"/>
        <dbReference type="ChEBI" id="CHEBI:456216"/>
        <dbReference type="EC" id="2.7.11.22"/>
    </reaction>
</comment>
<dbReference type="PROSITE" id="PS00107">
    <property type="entry name" value="PROTEIN_KINASE_ATP"/>
    <property type="match status" value="1"/>
</dbReference>
<dbReference type="PROSITE" id="PS50011">
    <property type="entry name" value="PROTEIN_KINASE_DOM"/>
    <property type="match status" value="1"/>
</dbReference>
<dbReference type="InterPro" id="IPR000719">
    <property type="entry name" value="Prot_kinase_dom"/>
</dbReference>
<evidence type="ECO:0000256" key="6">
    <source>
        <dbReference type="ARBA" id="ARBA00022777"/>
    </source>
</evidence>
<feature type="binding site" evidence="10">
    <location>
        <position position="41"/>
    </location>
    <ligand>
        <name>ATP</name>
        <dbReference type="ChEBI" id="CHEBI:30616"/>
    </ligand>
</feature>
<keyword evidence="3 11" id="KW-0723">Serine/threonine-protein kinase</keyword>
<evidence type="ECO:0000259" key="12">
    <source>
        <dbReference type="PROSITE" id="PS50011"/>
    </source>
</evidence>
<dbReference type="EMBL" id="AAYY01000011">
    <property type="protein sequence ID" value="EDP42422.1"/>
    <property type="molecule type" value="Genomic_DNA"/>
</dbReference>
<dbReference type="GO" id="GO:0032968">
    <property type="term" value="P:positive regulation of transcription elongation by RNA polymerase II"/>
    <property type="evidence" value="ECO:0007669"/>
    <property type="project" value="TreeGrafter"/>
</dbReference>
<dbReference type="Proteomes" id="UP000008837">
    <property type="component" value="Unassembled WGS sequence"/>
</dbReference>
<dbReference type="SMART" id="SM00220">
    <property type="entry name" value="S_TKc"/>
    <property type="match status" value="1"/>
</dbReference>
<dbReference type="FunFam" id="3.30.200.20:FF:000124">
    <property type="entry name" value="Cyclin-dependent kinase 4"/>
    <property type="match status" value="1"/>
</dbReference>
<dbReference type="CDD" id="cd07840">
    <property type="entry name" value="STKc_CDK9_like"/>
    <property type="match status" value="1"/>
</dbReference>
<dbReference type="OMA" id="FPHCDES"/>
<dbReference type="EC" id="2.7.11.22" evidence="2"/>